<keyword evidence="4" id="KW-1185">Reference proteome</keyword>
<keyword evidence="2" id="KW-0560">Oxidoreductase</keyword>
<dbReference type="Pfam" id="PF00106">
    <property type="entry name" value="adh_short"/>
    <property type="match status" value="1"/>
</dbReference>
<dbReference type="SUPFAM" id="SSF51735">
    <property type="entry name" value="NAD(P)-binding Rossmann-fold domains"/>
    <property type="match status" value="1"/>
</dbReference>
<evidence type="ECO:0000313" key="3">
    <source>
        <dbReference type="EMBL" id="KAF2835296.1"/>
    </source>
</evidence>
<dbReference type="InterPro" id="IPR002347">
    <property type="entry name" value="SDR_fam"/>
</dbReference>
<name>A0A9P4S4C2_9PEZI</name>
<dbReference type="PANTHER" id="PTHR42760">
    <property type="entry name" value="SHORT-CHAIN DEHYDROGENASES/REDUCTASES FAMILY MEMBER"/>
    <property type="match status" value="1"/>
</dbReference>
<organism evidence="3 4">
    <name type="scientific">Patellaria atrata CBS 101060</name>
    <dbReference type="NCBI Taxonomy" id="1346257"/>
    <lineage>
        <taxon>Eukaryota</taxon>
        <taxon>Fungi</taxon>
        <taxon>Dikarya</taxon>
        <taxon>Ascomycota</taxon>
        <taxon>Pezizomycotina</taxon>
        <taxon>Dothideomycetes</taxon>
        <taxon>Dothideomycetes incertae sedis</taxon>
        <taxon>Patellariales</taxon>
        <taxon>Patellariaceae</taxon>
        <taxon>Patellaria</taxon>
    </lineage>
</organism>
<dbReference type="AlphaFoldDB" id="A0A9P4S4C2"/>
<evidence type="ECO:0000313" key="4">
    <source>
        <dbReference type="Proteomes" id="UP000799429"/>
    </source>
</evidence>
<gene>
    <name evidence="3" type="ORF">M501DRAFT_1026851</name>
</gene>
<dbReference type="CDD" id="cd05233">
    <property type="entry name" value="SDR_c"/>
    <property type="match status" value="1"/>
</dbReference>
<sequence length="229" mass="25520">MPLINITMKSQVLGPYPNIALAYARAGVSALTLIARNPHPLAELTEELKGINPDVKVLVFGIDVRDIGVIESVVKKVESEVGRLDIVVNNAAIAGPWISITESSPPDWWECFEITIRGTYNVTRASLPLLLKTAAEQDTHTAKFALIRLSEFVEMEYGDRRVRCVSVHPGVFTESPDLCGAFLTWVTRESREWLDGRYLSATWDVDELEAKREEIVEGNLLKLRMTVGV</sequence>
<dbReference type="Proteomes" id="UP000799429">
    <property type="component" value="Unassembled WGS sequence"/>
</dbReference>
<dbReference type="Gene3D" id="3.40.50.720">
    <property type="entry name" value="NAD(P)-binding Rossmann-like Domain"/>
    <property type="match status" value="1"/>
</dbReference>
<evidence type="ECO:0000256" key="1">
    <source>
        <dbReference type="ARBA" id="ARBA00006484"/>
    </source>
</evidence>
<comment type="caution">
    <text evidence="3">The sequence shown here is derived from an EMBL/GenBank/DDBJ whole genome shotgun (WGS) entry which is preliminary data.</text>
</comment>
<accession>A0A9P4S4C2</accession>
<dbReference type="InterPro" id="IPR036291">
    <property type="entry name" value="NAD(P)-bd_dom_sf"/>
</dbReference>
<reference evidence="3" key="1">
    <citation type="journal article" date="2020" name="Stud. Mycol.">
        <title>101 Dothideomycetes genomes: a test case for predicting lifestyles and emergence of pathogens.</title>
        <authorList>
            <person name="Haridas S."/>
            <person name="Albert R."/>
            <person name="Binder M."/>
            <person name="Bloem J."/>
            <person name="Labutti K."/>
            <person name="Salamov A."/>
            <person name="Andreopoulos B."/>
            <person name="Baker S."/>
            <person name="Barry K."/>
            <person name="Bills G."/>
            <person name="Bluhm B."/>
            <person name="Cannon C."/>
            <person name="Castanera R."/>
            <person name="Culley D."/>
            <person name="Daum C."/>
            <person name="Ezra D."/>
            <person name="Gonzalez J."/>
            <person name="Henrissat B."/>
            <person name="Kuo A."/>
            <person name="Liang C."/>
            <person name="Lipzen A."/>
            <person name="Lutzoni F."/>
            <person name="Magnuson J."/>
            <person name="Mondo S."/>
            <person name="Nolan M."/>
            <person name="Ohm R."/>
            <person name="Pangilinan J."/>
            <person name="Park H.-J."/>
            <person name="Ramirez L."/>
            <person name="Alfaro M."/>
            <person name="Sun H."/>
            <person name="Tritt A."/>
            <person name="Yoshinaga Y."/>
            <person name="Zwiers L.-H."/>
            <person name="Turgeon B."/>
            <person name="Goodwin S."/>
            <person name="Spatafora J."/>
            <person name="Crous P."/>
            <person name="Grigoriev I."/>
        </authorList>
    </citation>
    <scope>NUCLEOTIDE SEQUENCE</scope>
    <source>
        <strain evidence="3">CBS 101060</strain>
    </source>
</reference>
<dbReference type="OrthoDB" id="1933717at2759"/>
<proteinExistence type="inferred from homology"/>
<dbReference type="EMBL" id="MU006110">
    <property type="protein sequence ID" value="KAF2835296.1"/>
    <property type="molecule type" value="Genomic_DNA"/>
</dbReference>
<dbReference type="PANTHER" id="PTHR42760:SF37">
    <property type="entry name" value="CLAVALDEHYDE DEHYDROGENASE"/>
    <property type="match status" value="1"/>
</dbReference>
<dbReference type="GO" id="GO:0016616">
    <property type="term" value="F:oxidoreductase activity, acting on the CH-OH group of donors, NAD or NADP as acceptor"/>
    <property type="evidence" value="ECO:0007669"/>
    <property type="project" value="TreeGrafter"/>
</dbReference>
<comment type="similarity">
    <text evidence="1">Belongs to the short-chain dehydrogenases/reductases (SDR) family.</text>
</comment>
<protein>
    <submittedName>
        <fullName evidence="3">NAD(P)-binding protein</fullName>
    </submittedName>
</protein>
<evidence type="ECO:0000256" key="2">
    <source>
        <dbReference type="ARBA" id="ARBA00023002"/>
    </source>
</evidence>